<feature type="non-terminal residue" evidence="1">
    <location>
        <position position="1"/>
    </location>
</feature>
<proteinExistence type="predicted"/>
<name>A0A0L0F3Q9_9EUKA</name>
<dbReference type="RefSeq" id="XP_014145153.1">
    <property type="nucleotide sequence ID" value="XM_014289678.1"/>
</dbReference>
<evidence type="ECO:0000313" key="2">
    <source>
        <dbReference type="Proteomes" id="UP000054560"/>
    </source>
</evidence>
<dbReference type="EMBL" id="KQ249185">
    <property type="protein sequence ID" value="KNC71251.1"/>
    <property type="molecule type" value="Genomic_DNA"/>
</dbReference>
<evidence type="ECO:0000313" key="1">
    <source>
        <dbReference type="EMBL" id="KNC71251.1"/>
    </source>
</evidence>
<gene>
    <name evidence="1" type="ORF">SARC_16212</name>
</gene>
<reference evidence="1 2" key="1">
    <citation type="submission" date="2011-02" db="EMBL/GenBank/DDBJ databases">
        <title>The Genome Sequence of Sphaeroforma arctica JP610.</title>
        <authorList>
            <consortium name="The Broad Institute Genome Sequencing Platform"/>
            <person name="Russ C."/>
            <person name="Cuomo C."/>
            <person name="Young S.K."/>
            <person name="Zeng Q."/>
            <person name="Gargeya S."/>
            <person name="Alvarado L."/>
            <person name="Berlin A."/>
            <person name="Chapman S.B."/>
            <person name="Chen Z."/>
            <person name="Freedman E."/>
            <person name="Gellesch M."/>
            <person name="Goldberg J."/>
            <person name="Griggs A."/>
            <person name="Gujja S."/>
            <person name="Heilman E."/>
            <person name="Heiman D."/>
            <person name="Howarth C."/>
            <person name="Mehta T."/>
            <person name="Neiman D."/>
            <person name="Pearson M."/>
            <person name="Roberts A."/>
            <person name="Saif S."/>
            <person name="Shea T."/>
            <person name="Shenoy N."/>
            <person name="Sisk P."/>
            <person name="Stolte C."/>
            <person name="Sykes S."/>
            <person name="White J."/>
            <person name="Yandava C."/>
            <person name="Burger G."/>
            <person name="Gray M.W."/>
            <person name="Holland P.W.H."/>
            <person name="King N."/>
            <person name="Lang F.B.F."/>
            <person name="Roger A.J."/>
            <person name="Ruiz-Trillo I."/>
            <person name="Haas B."/>
            <person name="Nusbaum C."/>
            <person name="Birren B."/>
        </authorList>
    </citation>
    <scope>NUCLEOTIDE SEQUENCE [LARGE SCALE GENOMIC DNA]</scope>
    <source>
        <strain evidence="1 2">JP610</strain>
    </source>
</reference>
<keyword evidence="2" id="KW-1185">Reference proteome</keyword>
<organism evidence="1 2">
    <name type="scientific">Sphaeroforma arctica JP610</name>
    <dbReference type="NCBI Taxonomy" id="667725"/>
    <lineage>
        <taxon>Eukaryota</taxon>
        <taxon>Ichthyosporea</taxon>
        <taxon>Ichthyophonida</taxon>
        <taxon>Sphaeroforma</taxon>
    </lineage>
</organism>
<dbReference type="AlphaFoldDB" id="A0A0L0F3Q9"/>
<dbReference type="GeneID" id="25916716"/>
<dbReference type="Proteomes" id="UP000054560">
    <property type="component" value="Unassembled WGS sequence"/>
</dbReference>
<protein>
    <submittedName>
        <fullName evidence="1">Uncharacterized protein</fullName>
    </submittedName>
</protein>
<accession>A0A0L0F3Q9</accession>
<sequence>LDARRALIMFMSYNDTPVELSVADKALNTLVRVAQAEGRTVSFKATWLKRDAPL</sequence>